<keyword evidence="9" id="KW-1185">Reference proteome</keyword>
<feature type="region of interest" description="Disordered" evidence="6">
    <location>
        <begin position="619"/>
        <end position="648"/>
    </location>
</feature>
<evidence type="ECO:0000313" key="8">
    <source>
        <dbReference type="EMBL" id="KAK1345063.1"/>
    </source>
</evidence>
<dbReference type="Pfam" id="PF05191">
    <property type="entry name" value="ADK_lid"/>
    <property type="match status" value="1"/>
</dbReference>
<feature type="region of interest" description="Disordered" evidence="6">
    <location>
        <begin position="663"/>
        <end position="692"/>
    </location>
</feature>
<feature type="region of interest" description="Disordered" evidence="6">
    <location>
        <begin position="531"/>
        <end position="560"/>
    </location>
</feature>
<dbReference type="EMBL" id="JAULJE010000003">
    <property type="protein sequence ID" value="KAK1345063.1"/>
    <property type="molecule type" value="Genomic_DNA"/>
</dbReference>
<evidence type="ECO:0000256" key="5">
    <source>
        <dbReference type="ARBA" id="ARBA00048191"/>
    </source>
</evidence>
<dbReference type="Gene3D" id="3.40.50.300">
    <property type="entry name" value="P-loop containing nucleotide triphosphate hydrolases"/>
    <property type="match status" value="1"/>
</dbReference>
<feature type="region of interest" description="Disordered" evidence="6">
    <location>
        <begin position="795"/>
        <end position="824"/>
    </location>
</feature>
<comment type="catalytic activity">
    <reaction evidence="5">
        <text>GTP + AMP = GDP + ADP</text>
        <dbReference type="Rhea" id="RHEA:29863"/>
        <dbReference type="ChEBI" id="CHEBI:37565"/>
        <dbReference type="ChEBI" id="CHEBI:58189"/>
        <dbReference type="ChEBI" id="CHEBI:456215"/>
        <dbReference type="ChEBI" id="CHEBI:456216"/>
    </reaction>
</comment>
<dbReference type="Pfam" id="PF00406">
    <property type="entry name" value="ADK"/>
    <property type="match status" value="1"/>
</dbReference>
<organism evidence="8 9">
    <name type="scientific">Cnephaeus nilssonii</name>
    <name type="common">Northern bat</name>
    <name type="synonym">Eptesicus nilssonii</name>
    <dbReference type="NCBI Taxonomy" id="3371016"/>
    <lineage>
        <taxon>Eukaryota</taxon>
        <taxon>Metazoa</taxon>
        <taxon>Chordata</taxon>
        <taxon>Craniata</taxon>
        <taxon>Vertebrata</taxon>
        <taxon>Euteleostomi</taxon>
        <taxon>Mammalia</taxon>
        <taxon>Eutheria</taxon>
        <taxon>Laurasiatheria</taxon>
        <taxon>Chiroptera</taxon>
        <taxon>Yangochiroptera</taxon>
        <taxon>Vespertilionidae</taxon>
        <taxon>Cnephaeus</taxon>
    </lineage>
</organism>
<keyword evidence="3" id="KW-0418">Kinase</keyword>
<evidence type="ECO:0000256" key="2">
    <source>
        <dbReference type="ARBA" id="ARBA00022741"/>
    </source>
</evidence>
<evidence type="ECO:0000313" key="9">
    <source>
        <dbReference type="Proteomes" id="UP001177744"/>
    </source>
</evidence>
<dbReference type="GO" id="GO:0005524">
    <property type="term" value="F:ATP binding"/>
    <property type="evidence" value="ECO:0007669"/>
    <property type="project" value="InterPro"/>
</dbReference>
<dbReference type="SUPFAM" id="SSF52540">
    <property type="entry name" value="P-loop containing nucleoside triphosphate hydrolases"/>
    <property type="match status" value="1"/>
</dbReference>
<dbReference type="FunFam" id="3.40.50.300:FF:000106">
    <property type="entry name" value="Adenylate kinase mitochondrial"/>
    <property type="match status" value="1"/>
</dbReference>
<evidence type="ECO:0000256" key="4">
    <source>
        <dbReference type="ARBA" id="ARBA00047210"/>
    </source>
</evidence>
<dbReference type="Gene3D" id="1.20.5.1160">
    <property type="entry name" value="Vasodilator-stimulated phosphoprotein"/>
    <property type="match status" value="1"/>
</dbReference>
<dbReference type="PRINTS" id="PR00094">
    <property type="entry name" value="ADENYLTKNASE"/>
</dbReference>
<keyword evidence="2" id="KW-0547">Nucleotide-binding</keyword>
<feature type="domain" description="Adenylate kinase active site lid" evidence="7">
    <location>
        <begin position="287"/>
        <end position="322"/>
    </location>
</feature>
<dbReference type="AlphaFoldDB" id="A0AA40I8L0"/>
<feature type="region of interest" description="Disordered" evidence="6">
    <location>
        <begin position="488"/>
        <end position="516"/>
    </location>
</feature>
<dbReference type="InterPro" id="IPR000850">
    <property type="entry name" value="Adenylat/UMP-CMP_kin"/>
</dbReference>
<sequence>MHGLREAMALACVSEPCRALRGALRRAVRPQECCLRLSFSVPQGRHALQGYCYRGTPSILSPDKWKTQTTRSLLSKYFDKKVAEVQNQDLSPATIEKAWASLLEEANNGDKDRLHAHGACPMRVLAALPSLQPGAGSREPGARRPGRGPTVSAAAWLPAMGAAGQLLRAVIMGSPGSGKHTLALRITRHFELKKLSSGELLRDNIRRDTKPGMLARPFVKQGQLIPDDIMTPLTLQELKHLAPYSWLLCGFPRTLPQAEALESAYQTHLVLHLNVPFEAIMQRLSARWVHPASGRVYNLDFNPPKVLGVDDLTGEPLIKREDDRPEILIKRMKAYEDHTKPVLEYYQEKGLFPFTPVLKSQAQRQQHLSKLITVLLFMWHGRQSQRAGELALCVFMQLLCSAGPAAPQTEASIKEGAQTRARAGKDLATKDAELAAQRAQRLYHGCRRLSEGLGCLRTASRTGPPRSKAKAGDLAACLLRRKAFRKPPQRRRLSEGLGRLRTASRTGPPRSKAKAGDLAACLLRRKAFRKPPQRRRLSEGLGRLRTASRTGPPRSKAKAGDLAACLLRRKAFRKPPQRRRLSEGLGRLRTASRTGPPRSKAKAGDLAACLLRRKAFRKPPQRRRLSEGLGRLRTASRTGPPRSKAKAGDLAACLLRRKAFRKPPQRRRLSEGLGRLRTASRTGPPRSKAKAGDLAACLLRRKAFRKPPQRRRLSEGLGRLRTASRTGPPRSKAKAGDLAACLLRRKAFRKPPQRRRLSEGLGRLRTASRTGPPRSKAKAGDLAACLLRRKAFRKPPQRRRLSEGLGRLRTASRTGPPRSKAKAGDLAACLLRRKAFRKPPQRRRLSEGLGRLRTASRTGPPRSKAKAGDLAACLLRRKAFRKPPQRRRLSEGLGRLRTASRTGPPRSKAKAGDLAACLLRRKAFRKPPQRRRLSEGLGHRRTARWCTSLAWQLWSMAAHDLMWLLRVTYRSGCPAAQQMLCGGKGPILEQAFWIYHLQLLRDLQLHVGQLGAQGLAGIGSIQRKKETIQYLERVSSLEVDNRGDWRAKSRHTWKRKDPKSETREHYFRIPEDLRAQGFASSFSNAYVILQIDNAYLAADDLRVKYEMELAMHHSVERNIHGF</sequence>
<gene>
    <name evidence="8" type="ORF">QTO34_013768</name>
</gene>
<dbReference type="HAMAP" id="MF_00235">
    <property type="entry name" value="Adenylate_kinase_Adk"/>
    <property type="match status" value="1"/>
</dbReference>
<evidence type="ECO:0000256" key="6">
    <source>
        <dbReference type="SAM" id="MobiDB-lite"/>
    </source>
</evidence>
<keyword evidence="1" id="KW-0808">Transferase</keyword>
<name>A0AA40I8L0_CNENI</name>
<dbReference type="GO" id="GO:0004017">
    <property type="term" value="F:AMP kinase activity"/>
    <property type="evidence" value="ECO:0007669"/>
    <property type="project" value="InterPro"/>
</dbReference>
<evidence type="ECO:0000259" key="7">
    <source>
        <dbReference type="Pfam" id="PF05191"/>
    </source>
</evidence>
<feature type="region of interest" description="Disordered" evidence="6">
    <location>
        <begin position="575"/>
        <end position="604"/>
    </location>
</feature>
<dbReference type="NCBIfam" id="TIGR01351">
    <property type="entry name" value="adk"/>
    <property type="match status" value="1"/>
</dbReference>
<proteinExistence type="inferred from homology"/>
<dbReference type="InterPro" id="IPR027417">
    <property type="entry name" value="P-loop_NTPase"/>
</dbReference>
<evidence type="ECO:0000256" key="1">
    <source>
        <dbReference type="ARBA" id="ARBA00022679"/>
    </source>
</evidence>
<dbReference type="PANTHER" id="PTHR23359">
    <property type="entry name" value="NUCLEOTIDE KINASE"/>
    <property type="match status" value="1"/>
</dbReference>
<feature type="region of interest" description="Disordered" evidence="6">
    <location>
        <begin position="707"/>
        <end position="736"/>
    </location>
</feature>
<evidence type="ECO:0000256" key="3">
    <source>
        <dbReference type="ARBA" id="ARBA00022777"/>
    </source>
</evidence>
<dbReference type="CDD" id="cd01428">
    <property type="entry name" value="ADK"/>
    <property type="match status" value="1"/>
</dbReference>
<reference evidence="8" key="1">
    <citation type="submission" date="2023-06" db="EMBL/GenBank/DDBJ databases">
        <title>Reference genome for the Northern bat (Eptesicus nilssonii), a most northern bat species.</title>
        <authorList>
            <person name="Laine V.N."/>
            <person name="Pulliainen A.T."/>
            <person name="Lilley T.M."/>
        </authorList>
    </citation>
    <scope>NUCLEOTIDE SEQUENCE</scope>
    <source>
        <strain evidence="8">BLF_Eptnil</strain>
        <tissue evidence="8">Kidney</tissue>
    </source>
</reference>
<accession>A0AA40I8L0</accession>
<comment type="caution">
    <text evidence="8">The sequence shown here is derived from an EMBL/GenBank/DDBJ whole genome shotgun (WGS) entry which is preliminary data.</text>
</comment>
<feature type="region of interest" description="Disordered" evidence="6">
    <location>
        <begin position="884"/>
        <end position="909"/>
    </location>
</feature>
<dbReference type="Proteomes" id="UP001177744">
    <property type="component" value="Unassembled WGS sequence"/>
</dbReference>
<dbReference type="InterPro" id="IPR007862">
    <property type="entry name" value="Adenylate_kinase_lid-dom"/>
</dbReference>
<feature type="region of interest" description="Disordered" evidence="6">
    <location>
        <begin position="839"/>
        <end position="868"/>
    </location>
</feature>
<protein>
    <recommendedName>
        <fullName evidence="4">Adenylate kinase 3</fullName>
    </recommendedName>
</protein>
<feature type="region of interest" description="Disordered" evidence="6">
    <location>
        <begin position="751"/>
        <end position="780"/>
    </location>
</feature>
<dbReference type="InterPro" id="IPR006259">
    <property type="entry name" value="Adenyl_kin_sub"/>
</dbReference>